<dbReference type="Pfam" id="PF01636">
    <property type="entry name" value="APH"/>
    <property type="match status" value="1"/>
</dbReference>
<reference evidence="3" key="1">
    <citation type="journal article" date="2017" name="Nat. Microbiol.">
        <title>Global analysis of biosynthetic gene clusters reveals vast potential of secondary metabolite production in Penicillium species.</title>
        <authorList>
            <person name="Nielsen J.C."/>
            <person name="Grijseels S."/>
            <person name="Prigent S."/>
            <person name="Ji B."/>
            <person name="Dainat J."/>
            <person name="Nielsen K.F."/>
            <person name="Frisvad J.C."/>
            <person name="Workman M."/>
            <person name="Nielsen J."/>
        </authorList>
    </citation>
    <scope>NUCLEOTIDE SEQUENCE [LARGE SCALE GENOMIC DNA]</scope>
    <source>
        <strain evidence="3">IBT 11843</strain>
    </source>
</reference>
<dbReference type="OMA" id="CHYDLEP"/>
<dbReference type="InterPro" id="IPR002575">
    <property type="entry name" value="Aminoglycoside_PTrfase"/>
</dbReference>
<dbReference type="Gene3D" id="3.90.1200.10">
    <property type="match status" value="1"/>
</dbReference>
<dbReference type="OrthoDB" id="4364861at2759"/>
<dbReference type="InterPro" id="IPR011009">
    <property type="entry name" value="Kinase-like_dom_sf"/>
</dbReference>
<evidence type="ECO:0000259" key="1">
    <source>
        <dbReference type="Pfam" id="PF01636"/>
    </source>
</evidence>
<sequence length="160" mass="17707">MVNYIVTDYLTGTVPLEDTWNTLDETNQLELVDSVVRAVDELQKLGDVKDVCEHLTATPYVSNDKETPIAIGGPGIGYFLGIKNFLEGILQKHGRPPGCKLLGIDGGLSIQSEYDDIGQIDLSHSDLDELQHRVVFCHNDLEPRNILVRNHPLGNMSLLV</sequence>
<dbReference type="Proteomes" id="UP000191522">
    <property type="component" value="Unassembled WGS sequence"/>
</dbReference>
<evidence type="ECO:0000313" key="2">
    <source>
        <dbReference type="EMBL" id="OQD77293.1"/>
    </source>
</evidence>
<comment type="caution">
    <text evidence="2">The sequence shown here is derived from an EMBL/GenBank/DDBJ whole genome shotgun (WGS) entry which is preliminary data.</text>
</comment>
<evidence type="ECO:0000313" key="3">
    <source>
        <dbReference type="Proteomes" id="UP000191522"/>
    </source>
</evidence>
<dbReference type="AlphaFoldDB" id="A0A1V6PK95"/>
<protein>
    <recommendedName>
        <fullName evidence="1">Aminoglycoside phosphotransferase domain-containing protein</fullName>
    </recommendedName>
</protein>
<keyword evidence="3" id="KW-1185">Reference proteome</keyword>
<organism evidence="2 3">
    <name type="scientific">Penicillium decumbens</name>
    <dbReference type="NCBI Taxonomy" id="69771"/>
    <lineage>
        <taxon>Eukaryota</taxon>
        <taxon>Fungi</taxon>
        <taxon>Dikarya</taxon>
        <taxon>Ascomycota</taxon>
        <taxon>Pezizomycotina</taxon>
        <taxon>Eurotiomycetes</taxon>
        <taxon>Eurotiomycetidae</taxon>
        <taxon>Eurotiales</taxon>
        <taxon>Aspergillaceae</taxon>
        <taxon>Penicillium</taxon>
    </lineage>
</organism>
<proteinExistence type="predicted"/>
<name>A0A1V6PK95_PENDC</name>
<dbReference type="SUPFAM" id="SSF56112">
    <property type="entry name" value="Protein kinase-like (PK-like)"/>
    <property type="match status" value="1"/>
</dbReference>
<gene>
    <name evidence="2" type="ORF">PENDEC_c003G03631</name>
</gene>
<dbReference type="EMBL" id="MDYL01000003">
    <property type="protein sequence ID" value="OQD77293.1"/>
    <property type="molecule type" value="Genomic_DNA"/>
</dbReference>
<feature type="domain" description="Aminoglycoside phosphotransferase" evidence="1">
    <location>
        <begin position="5"/>
        <end position="153"/>
    </location>
</feature>
<accession>A0A1V6PK95</accession>